<feature type="domain" description="STAS" evidence="3">
    <location>
        <begin position="258"/>
        <end position="369"/>
    </location>
</feature>
<sequence length="375" mass="40463">MAATVNSALKFQVLAELLESEGTALICVDGQEVVTMAEGRGLEAMGVADRATLGNSLAAVFARSPEVLPVWRKCLSGERVRTESVHGEAYWLQLFHPLPGPDGAVAGAAMLAIDVTRDLTTMRQAQLLRELVNNVPTNVFAVDLRGICEVSEGGLLAEIGVRPGEYVGLNVFEAYGGVIPGLDEAMSAAFRGEQRVVEFSFGDQLYSQATLPRRDAQGNSAGAFCISTNITERRRDEELLRSQMRIIQEQKEAILRLSSPIIEVGHDALAVPLVGSIDGERAAIIMHGLLEAIVHKRARFAILDLTGVDTVDPTSAEHLIRIIHSVRLLGAQAIITGIRPPIAQIMAELGIDLSRLHTLRSLQDALRHCSESGAR</sequence>
<organism evidence="4 5">
    <name type="scientific">Nannocystis pusilla</name>
    <dbReference type="NCBI Taxonomy" id="889268"/>
    <lineage>
        <taxon>Bacteria</taxon>
        <taxon>Pseudomonadati</taxon>
        <taxon>Myxococcota</taxon>
        <taxon>Polyangia</taxon>
        <taxon>Nannocystales</taxon>
        <taxon>Nannocystaceae</taxon>
        <taxon>Nannocystis</taxon>
    </lineage>
</organism>
<accession>A0ABS7TQY1</accession>
<dbReference type="InterPro" id="IPR035965">
    <property type="entry name" value="PAS-like_dom_sf"/>
</dbReference>
<dbReference type="InterPro" id="IPR051932">
    <property type="entry name" value="Bact_StressResp_Reg"/>
</dbReference>
<comment type="caution">
    <text evidence="4">The sequence shown here is derived from an EMBL/GenBank/DDBJ whole genome shotgun (WGS) entry which is preliminary data.</text>
</comment>
<dbReference type="PANTHER" id="PTHR33745">
    <property type="entry name" value="RSBT ANTAGONIST PROTEIN RSBS-RELATED"/>
    <property type="match status" value="1"/>
</dbReference>
<evidence type="ECO:0000259" key="3">
    <source>
        <dbReference type="PROSITE" id="PS50801"/>
    </source>
</evidence>
<evidence type="ECO:0000256" key="1">
    <source>
        <dbReference type="ARBA" id="ARBA00022553"/>
    </source>
</evidence>
<dbReference type="CDD" id="cd07041">
    <property type="entry name" value="STAS_RsbR_RsbS_like"/>
    <property type="match status" value="1"/>
</dbReference>
<keyword evidence="1" id="KW-0597">Phosphoprotein</keyword>
<dbReference type="PROSITE" id="PS50801">
    <property type="entry name" value="STAS"/>
    <property type="match status" value="1"/>
</dbReference>
<dbReference type="Gene3D" id="3.30.750.24">
    <property type="entry name" value="STAS domain"/>
    <property type="match status" value="1"/>
</dbReference>
<reference evidence="4" key="1">
    <citation type="submission" date="2021-08" db="EMBL/GenBank/DDBJ databases">
        <authorList>
            <person name="Stevens D.C."/>
        </authorList>
    </citation>
    <scope>NUCLEOTIDE SEQUENCE</scope>
    <source>
        <strain evidence="4">DSM 53165</strain>
    </source>
</reference>
<gene>
    <name evidence="4" type="ORF">K7C98_15330</name>
</gene>
<proteinExistence type="predicted"/>
<dbReference type="EMBL" id="JAIRAU010000019">
    <property type="protein sequence ID" value="MBZ5710632.1"/>
    <property type="molecule type" value="Genomic_DNA"/>
</dbReference>
<dbReference type="SUPFAM" id="SSF55785">
    <property type="entry name" value="PYP-like sensor domain (PAS domain)"/>
    <property type="match status" value="1"/>
</dbReference>
<dbReference type="PANTHER" id="PTHR33745:SF3">
    <property type="entry name" value="RSBT CO-ANTAGONIST PROTEIN RSBRC"/>
    <property type="match status" value="1"/>
</dbReference>
<dbReference type="Gene3D" id="3.30.450.20">
    <property type="entry name" value="PAS domain"/>
    <property type="match status" value="2"/>
</dbReference>
<protein>
    <submittedName>
        <fullName evidence="4">PAS domain-containing protein</fullName>
    </submittedName>
</protein>
<dbReference type="PROSITE" id="PS50113">
    <property type="entry name" value="PAC"/>
    <property type="match status" value="1"/>
</dbReference>
<name>A0ABS7TQY1_9BACT</name>
<dbReference type="RefSeq" id="WP_224192402.1">
    <property type="nucleotide sequence ID" value="NZ_JAIRAU010000019.1"/>
</dbReference>
<dbReference type="Pfam" id="PF01740">
    <property type="entry name" value="STAS"/>
    <property type="match status" value="1"/>
</dbReference>
<dbReference type="Proteomes" id="UP001139031">
    <property type="component" value="Unassembled WGS sequence"/>
</dbReference>
<dbReference type="InterPro" id="IPR013656">
    <property type="entry name" value="PAS_4"/>
</dbReference>
<dbReference type="InterPro" id="IPR036513">
    <property type="entry name" value="STAS_dom_sf"/>
</dbReference>
<dbReference type="Pfam" id="PF08448">
    <property type="entry name" value="PAS_4"/>
    <property type="match status" value="1"/>
</dbReference>
<evidence type="ECO:0000313" key="5">
    <source>
        <dbReference type="Proteomes" id="UP001139031"/>
    </source>
</evidence>
<keyword evidence="5" id="KW-1185">Reference proteome</keyword>
<dbReference type="InterPro" id="IPR000700">
    <property type="entry name" value="PAS-assoc_C"/>
</dbReference>
<evidence type="ECO:0000259" key="2">
    <source>
        <dbReference type="PROSITE" id="PS50113"/>
    </source>
</evidence>
<dbReference type="SUPFAM" id="SSF52091">
    <property type="entry name" value="SpoIIaa-like"/>
    <property type="match status" value="1"/>
</dbReference>
<dbReference type="InterPro" id="IPR002645">
    <property type="entry name" value="STAS_dom"/>
</dbReference>
<evidence type="ECO:0000313" key="4">
    <source>
        <dbReference type="EMBL" id="MBZ5710632.1"/>
    </source>
</evidence>
<feature type="domain" description="PAC" evidence="2">
    <location>
        <begin position="190"/>
        <end position="242"/>
    </location>
</feature>